<evidence type="ECO:0000256" key="2">
    <source>
        <dbReference type="ARBA" id="ARBA00005641"/>
    </source>
</evidence>
<dbReference type="GO" id="GO:0071555">
    <property type="term" value="P:cell wall organization"/>
    <property type="evidence" value="ECO:0007669"/>
    <property type="project" value="UniProtKB-KW"/>
</dbReference>
<comment type="caution">
    <text evidence="19">The sequence shown here is derived from an EMBL/GenBank/DDBJ whole genome shotgun (WGS) entry which is preliminary data.</text>
</comment>
<dbReference type="SUPFAM" id="SSF51445">
    <property type="entry name" value="(Trans)glycosidases"/>
    <property type="match status" value="1"/>
</dbReference>
<keyword evidence="5" id="KW-0378">Hydrolase</keyword>
<evidence type="ECO:0000256" key="3">
    <source>
        <dbReference type="ARBA" id="ARBA00022475"/>
    </source>
</evidence>
<comment type="catalytic activity">
    <reaction evidence="12">
        <text>Successive hydrolysis of beta-D-glucose units from the non-reducing ends of (1-&gt;3)-beta-D-glucans, releasing alpha-glucose.</text>
        <dbReference type="EC" id="3.2.1.58"/>
    </reaction>
</comment>
<evidence type="ECO:0000256" key="11">
    <source>
        <dbReference type="ARBA" id="ARBA00023316"/>
    </source>
</evidence>
<feature type="compositionally biased region" description="Low complexity" evidence="16">
    <location>
        <begin position="141"/>
        <end position="152"/>
    </location>
</feature>
<dbReference type="GO" id="GO:0005886">
    <property type="term" value="C:plasma membrane"/>
    <property type="evidence" value="ECO:0007669"/>
    <property type="project" value="UniProtKB-SubCell"/>
</dbReference>
<comment type="subcellular location">
    <subcellularLocation>
        <location evidence="1">Cell membrane</location>
        <topology evidence="1">Single-pass type II membrane protein</topology>
    </subcellularLocation>
</comment>
<reference evidence="19" key="1">
    <citation type="submission" date="2021-02" db="EMBL/GenBank/DDBJ databases">
        <title>Psilocybe cubensis genome.</title>
        <authorList>
            <person name="Mckernan K.J."/>
            <person name="Crawford S."/>
            <person name="Trippe A."/>
            <person name="Kane L.T."/>
            <person name="Mclaughlin S."/>
        </authorList>
    </citation>
    <scope>NUCLEOTIDE SEQUENCE [LARGE SCALE GENOMIC DNA]</scope>
    <source>
        <strain evidence="19">MGC-MH-2018</strain>
    </source>
</reference>
<feature type="domain" description="Glycoside hydrolase family 5" evidence="18">
    <location>
        <begin position="252"/>
        <end position="419"/>
    </location>
</feature>
<evidence type="ECO:0000256" key="8">
    <source>
        <dbReference type="ARBA" id="ARBA00023136"/>
    </source>
</evidence>
<protein>
    <recommendedName>
        <fullName evidence="14">glucan 1,3-beta-glucosidase</fullName>
        <ecNumber evidence="14">3.2.1.58</ecNumber>
    </recommendedName>
    <alternativeName>
        <fullName evidence="15">Exo-1,3-beta-glucanase D</fullName>
    </alternativeName>
</protein>
<keyword evidence="9" id="KW-0325">Glycoprotein</keyword>
<name>A0A8H8CH14_PSICU</name>
<comment type="function">
    <text evidence="13">Glucosidase involved in the degradation of cellulosic biomass. Active on lichenan.</text>
</comment>
<evidence type="ECO:0000259" key="18">
    <source>
        <dbReference type="Pfam" id="PF00150"/>
    </source>
</evidence>
<evidence type="ECO:0000256" key="13">
    <source>
        <dbReference type="ARBA" id="ARBA00037126"/>
    </source>
</evidence>
<evidence type="ECO:0000256" key="7">
    <source>
        <dbReference type="ARBA" id="ARBA00022989"/>
    </source>
</evidence>
<keyword evidence="11" id="KW-0961">Cell wall biogenesis/degradation</keyword>
<evidence type="ECO:0000256" key="9">
    <source>
        <dbReference type="ARBA" id="ARBA00023180"/>
    </source>
</evidence>
<evidence type="ECO:0000256" key="14">
    <source>
        <dbReference type="ARBA" id="ARBA00038929"/>
    </source>
</evidence>
<keyword evidence="8 17" id="KW-0472">Membrane</keyword>
<gene>
    <name evidence="19" type="ORF">JR316_009924</name>
</gene>
<keyword evidence="3" id="KW-1003">Cell membrane</keyword>
<dbReference type="PANTHER" id="PTHR31297:SF34">
    <property type="entry name" value="GLUCAN 1,3-BETA-GLUCOSIDASE 2"/>
    <property type="match status" value="1"/>
</dbReference>
<dbReference type="InterPro" id="IPR001547">
    <property type="entry name" value="Glyco_hydro_5"/>
</dbReference>
<dbReference type="GO" id="GO:0009986">
    <property type="term" value="C:cell surface"/>
    <property type="evidence" value="ECO:0007669"/>
    <property type="project" value="TreeGrafter"/>
</dbReference>
<evidence type="ECO:0000256" key="1">
    <source>
        <dbReference type="ARBA" id="ARBA00004401"/>
    </source>
</evidence>
<keyword evidence="4 17" id="KW-0812">Transmembrane</keyword>
<proteinExistence type="inferred from homology"/>
<evidence type="ECO:0000256" key="15">
    <source>
        <dbReference type="ARBA" id="ARBA00041260"/>
    </source>
</evidence>
<dbReference type="AlphaFoldDB" id="A0A8H8CH14"/>
<evidence type="ECO:0000256" key="6">
    <source>
        <dbReference type="ARBA" id="ARBA00022968"/>
    </source>
</evidence>
<organism evidence="19">
    <name type="scientific">Psilocybe cubensis</name>
    <name type="common">Psychedelic mushroom</name>
    <name type="synonym">Stropharia cubensis</name>
    <dbReference type="NCBI Taxonomy" id="181762"/>
    <lineage>
        <taxon>Eukaryota</taxon>
        <taxon>Fungi</taxon>
        <taxon>Dikarya</taxon>
        <taxon>Basidiomycota</taxon>
        <taxon>Agaricomycotina</taxon>
        <taxon>Agaricomycetes</taxon>
        <taxon>Agaricomycetidae</taxon>
        <taxon>Agaricales</taxon>
        <taxon>Agaricineae</taxon>
        <taxon>Strophariaceae</taxon>
        <taxon>Psilocybe</taxon>
    </lineage>
</organism>
<dbReference type="Pfam" id="PF00150">
    <property type="entry name" value="Cellulase"/>
    <property type="match status" value="1"/>
</dbReference>
<dbReference type="EMBL" id="JAFIQS010000010">
    <property type="protein sequence ID" value="KAG5165228.1"/>
    <property type="molecule type" value="Genomic_DNA"/>
</dbReference>
<dbReference type="InterPro" id="IPR050386">
    <property type="entry name" value="Glycosyl_hydrolase_5"/>
</dbReference>
<accession>A0A8H8CH14</accession>
<feature type="region of interest" description="Disordered" evidence="16">
    <location>
        <begin position="109"/>
        <end position="152"/>
    </location>
</feature>
<sequence>MSHYKSVSLKEDHELSPSPMINSQADLQSDPWNDELLNMYQDDPPLSDRAALHPAAAASFVARAPSQSQRMASIQKRRKNRLIWLAIIAVILALGVVGAVVGVLVGKKGTSNETKSADNTGGSGGNGSGGTGGTGSGSGTGSSSLLSGTSGSKVTMEDGTTFVYTNDFGGEWAVDPKQPFATGGKAQSWSPRIGTEEWKWGTDYVRGVNLGGWLVTEPFIVPALYEAYIGKTNINVVDEWTLSQAMGSDIATKMEEHYKTFITEQDFAQIAGAGLNWVRIPIGFWAIETINDEPFLTGTSWTYFLKAIQWGRKYGIRIYLDLHALPGSQNGWNHSGKSMPRILHCGSVNFMNGVMGIANAERTLNYLRIITEFVSQPQYRDVVGIVGIVNEILWDTIGKDAVQSFYLKAYDTIRKSTGTGTGNGPYIAIHEGFQGPAIWEGFLTGADRLALDQHPVSDGCVWGHQVCEELIAFFRPNVVPGLYGDWAIATNQSQKVFGVTLGGEFSAAINNCGLWLNGIGSSIPNCDVWDNWSAYTPDTIAALKNVALASMDALQNFFYWTWKIGNSTALGTSSSPMWHYQLGLQQGWIPKDPREAIGHCASVLGSSQLFDGNYPATATGGAGAGTVDPAQSTSHPFPPATISPSFSGTQVALLPTYTPTGTLKTLFAPTFTAAPSAVVGSGWNNPADNAPAFVPIAGCSYPNPWDAVSAALPTTTCTGP</sequence>
<evidence type="ECO:0000256" key="16">
    <source>
        <dbReference type="SAM" id="MobiDB-lite"/>
    </source>
</evidence>
<feature type="region of interest" description="Disordered" evidence="16">
    <location>
        <begin position="1"/>
        <end position="23"/>
    </location>
</feature>
<dbReference type="GO" id="GO:0009251">
    <property type="term" value="P:glucan catabolic process"/>
    <property type="evidence" value="ECO:0007669"/>
    <property type="project" value="TreeGrafter"/>
</dbReference>
<dbReference type="Gene3D" id="3.20.20.80">
    <property type="entry name" value="Glycosidases"/>
    <property type="match status" value="1"/>
</dbReference>
<dbReference type="EC" id="3.2.1.58" evidence="14"/>
<keyword evidence="6" id="KW-0735">Signal-anchor</keyword>
<keyword evidence="7 17" id="KW-1133">Transmembrane helix</keyword>
<feature type="compositionally biased region" description="Gly residues" evidence="16">
    <location>
        <begin position="121"/>
        <end position="140"/>
    </location>
</feature>
<comment type="similarity">
    <text evidence="2">Belongs to the glycosyl hydrolase 5 (cellulase A) family.</text>
</comment>
<evidence type="ECO:0000256" key="10">
    <source>
        <dbReference type="ARBA" id="ARBA00023295"/>
    </source>
</evidence>
<dbReference type="GO" id="GO:0005576">
    <property type="term" value="C:extracellular region"/>
    <property type="evidence" value="ECO:0007669"/>
    <property type="project" value="TreeGrafter"/>
</dbReference>
<dbReference type="PANTHER" id="PTHR31297">
    <property type="entry name" value="GLUCAN ENDO-1,6-BETA-GLUCOSIDASE B"/>
    <property type="match status" value="1"/>
</dbReference>
<feature type="compositionally biased region" description="Polar residues" evidence="16">
    <location>
        <begin position="109"/>
        <end position="118"/>
    </location>
</feature>
<evidence type="ECO:0000256" key="17">
    <source>
        <dbReference type="SAM" id="Phobius"/>
    </source>
</evidence>
<evidence type="ECO:0000256" key="12">
    <source>
        <dbReference type="ARBA" id="ARBA00036824"/>
    </source>
</evidence>
<feature type="transmembrane region" description="Helical" evidence="17">
    <location>
        <begin position="82"/>
        <end position="105"/>
    </location>
</feature>
<evidence type="ECO:0000256" key="4">
    <source>
        <dbReference type="ARBA" id="ARBA00022692"/>
    </source>
</evidence>
<dbReference type="InterPro" id="IPR017853">
    <property type="entry name" value="GH"/>
</dbReference>
<keyword evidence="10" id="KW-0326">Glycosidase</keyword>
<evidence type="ECO:0000256" key="5">
    <source>
        <dbReference type="ARBA" id="ARBA00022801"/>
    </source>
</evidence>
<evidence type="ECO:0000313" key="19">
    <source>
        <dbReference type="EMBL" id="KAG5165228.1"/>
    </source>
</evidence>
<dbReference type="GO" id="GO:0004338">
    <property type="term" value="F:glucan exo-1,3-beta-glucosidase activity"/>
    <property type="evidence" value="ECO:0007669"/>
    <property type="project" value="UniProtKB-EC"/>
</dbReference>